<dbReference type="InParanoid" id="A0A165G0L6"/>
<keyword evidence="3" id="KW-0963">Cytoplasm</keyword>
<dbReference type="InterPro" id="IPR011145">
    <property type="entry name" value="Scavenger_mRNA_decap_enz_N"/>
</dbReference>
<dbReference type="FunCoup" id="A0A165G0L6">
    <property type="interactions" value="534"/>
</dbReference>
<evidence type="ECO:0000313" key="7">
    <source>
        <dbReference type="EMBL" id="KZV89808.1"/>
    </source>
</evidence>
<proteinExistence type="inferred from homology"/>
<reference evidence="7 8" key="1">
    <citation type="journal article" date="2016" name="Mol. Biol. Evol.">
        <title>Comparative Genomics of Early-Diverging Mushroom-Forming Fungi Provides Insights into the Origins of Lignocellulose Decay Capabilities.</title>
        <authorList>
            <person name="Nagy L.G."/>
            <person name="Riley R."/>
            <person name="Tritt A."/>
            <person name="Adam C."/>
            <person name="Daum C."/>
            <person name="Floudas D."/>
            <person name="Sun H."/>
            <person name="Yadav J.S."/>
            <person name="Pangilinan J."/>
            <person name="Larsson K.H."/>
            <person name="Matsuura K."/>
            <person name="Barry K."/>
            <person name="Labutti K."/>
            <person name="Kuo R."/>
            <person name="Ohm R.A."/>
            <person name="Bhattacharya S.S."/>
            <person name="Shirouzu T."/>
            <person name="Yoshinaga Y."/>
            <person name="Martin F.M."/>
            <person name="Grigoriev I.V."/>
            <person name="Hibbett D.S."/>
        </authorList>
    </citation>
    <scope>NUCLEOTIDE SEQUENCE [LARGE SCALE GENOMIC DNA]</scope>
    <source>
        <strain evidence="7 8">HHB12029</strain>
    </source>
</reference>
<dbReference type="PROSITE" id="PS00892">
    <property type="entry name" value="HIT_1"/>
    <property type="match status" value="1"/>
</dbReference>
<evidence type="ECO:0000256" key="5">
    <source>
        <dbReference type="PIRSR" id="PIRSR028973-1"/>
    </source>
</evidence>
<feature type="binding site" evidence="6">
    <location>
        <position position="178"/>
    </location>
    <ligand>
        <name>substrate</name>
    </ligand>
</feature>
<comment type="subcellular location">
    <subcellularLocation>
        <location evidence="1">Cytoplasm</location>
    </subcellularLocation>
</comment>
<dbReference type="InterPro" id="IPR036265">
    <property type="entry name" value="HIT-like_sf"/>
</dbReference>
<dbReference type="PIRSF" id="PIRSF028973">
    <property type="entry name" value="Scavenger_mRNA_decap_enz"/>
    <property type="match status" value="1"/>
</dbReference>
<accession>A0A165G0L6</accession>
<comment type="similarity">
    <text evidence="2">Belongs to the HIT family.</text>
</comment>
<evidence type="ECO:0000256" key="4">
    <source>
        <dbReference type="ARBA" id="ARBA00022553"/>
    </source>
</evidence>
<feature type="binding site" evidence="6">
    <location>
        <position position="180"/>
    </location>
    <ligand>
        <name>substrate</name>
    </ligand>
</feature>
<dbReference type="SUPFAM" id="SSF54197">
    <property type="entry name" value="HIT-like"/>
    <property type="match status" value="1"/>
</dbReference>
<dbReference type="EMBL" id="KV426063">
    <property type="protein sequence ID" value="KZV89808.1"/>
    <property type="molecule type" value="Genomic_DNA"/>
</dbReference>
<dbReference type="Pfam" id="PF11969">
    <property type="entry name" value="DcpS_C"/>
    <property type="match status" value="1"/>
</dbReference>
<evidence type="ECO:0000256" key="6">
    <source>
        <dbReference type="PIRSR" id="PIRSR028973-2"/>
    </source>
</evidence>
<dbReference type="AlphaFoldDB" id="A0A165G0L6"/>
<feature type="binding site" evidence="6">
    <location>
        <position position="145"/>
    </location>
    <ligand>
        <name>substrate</name>
    </ligand>
</feature>
<organism evidence="7 8">
    <name type="scientific">Exidia glandulosa HHB12029</name>
    <dbReference type="NCBI Taxonomy" id="1314781"/>
    <lineage>
        <taxon>Eukaryota</taxon>
        <taxon>Fungi</taxon>
        <taxon>Dikarya</taxon>
        <taxon>Basidiomycota</taxon>
        <taxon>Agaricomycotina</taxon>
        <taxon>Agaricomycetes</taxon>
        <taxon>Auriculariales</taxon>
        <taxon>Exidiaceae</taxon>
        <taxon>Exidia</taxon>
    </lineage>
</organism>
<keyword evidence="8" id="KW-1185">Reference proteome</keyword>
<dbReference type="SUPFAM" id="SSF102860">
    <property type="entry name" value="mRNA decapping enzyme DcpS N-terminal domain"/>
    <property type="match status" value="1"/>
</dbReference>
<feature type="active site" description="Nucleophile" evidence="5">
    <location>
        <position position="253"/>
    </location>
</feature>
<feature type="binding site" evidence="6">
    <location>
        <begin position="244"/>
        <end position="255"/>
    </location>
    <ligand>
        <name>substrate</name>
    </ligand>
</feature>
<dbReference type="GO" id="GO:0000340">
    <property type="term" value="F:RNA 7-methylguanosine cap binding"/>
    <property type="evidence" value="ECO:0007669"/>
    <property type="project" value="TreeGrafter"/>
</dbReference>
<evidence type="ECO:0000256" key="3">
    <source>
        <dbReference type="ARBA" id="ARBA00022490"/>
    </source>
</evidence>
<dbReference type="Pfam" id="PF05652">
    <property type="entry name" value="DcpS"/>
    <property type="match status" value="1"/>
</dbReference>
<evidence type="ECO:0000256" key="1">
    <source>
        <dbReference type="ARBA" id="ARBA00004496"/>
    </source>
</evidence>
<keyword evidence="4" id="KW-0597">Phosphoprotein</keyword>
<dbReference type="PANTHER" id="PTHR12978:SF0">
    <property type="entry name" value="M7GPPPX DIPHOSPHATASE"/>
    <property type="match status" value="1"/>
</dbReference>
<dbReference type="InterPro" id="IPR008594">
    <property type="entry name" value="DcpS/DCS2"/>
</dbReference>
<dbReference type="GO" id="GO:0016787">
    <property type="term" value="F:hydrolase activity"/>
    <property type="evidence" value="ECO:0007669"/>
    <property type="project" value="InterPro"/>
</dbReference>
<dbReference type="GO" id="GO:0000290">
    <property type="term" value="P:deadenylation-dependent decapping of nuclear-transcribed mRNA"/>
    <property type="evidence" value="ECO:0007669"/>
    <property type="project" value="InterPro"/>
</dbReference>
<dbReference type="Proteomes" id="UP000077266">
    <property type="component" value="Unassembled WGS sequence"/>
</dbReference>
<dbReference type="PANTHER" id="PTHR12978">
    <property type="entry name" value="HISTIDINE TRIAD HIT PROTEIN MEMBER"/>
    <property type="match status" value="1"/>
</dbReference>
<gene>
    <name evidence="7" type="ORF">EXIGLDRAFT_721045</name>
</gene>
<dbReference type="GO" id="GO:0005634">
    <property type="term" value="C:nucleus"/>
    <property type="evidence" value="ECO:0007669"/>
    <property type="project" value="TreeGrafter"/>
</dbReference>
<name>A0A165G0L6_EXIGL</name>
<protein>
    <submittedName>
        <fullName evidence="7">Scavenger mRNA decapping enzyme</fullName>
    </submittedName>
</protein>
<sequence length="317" mass="36051">MTFTVGRELEFLGNFQLTDVINEDPVAHSITLLGTLPTGTDSDKRDRAIITLQKTAFDAAELEHLDSLLASVKLLESNDIYSWLMGSLKDRDNSDLKINVIFPATDVHVRKYTRQSLILVRETPELYERIVRPYIDAFPPSRIEWVQNILDHKKEVEKILHEDDSHLRGGFGYLIIPDMKWDLTTVSALYLVALVHLPPGRSLRSLRELTQEHLPLLRSIRRHAARIANQRWNVPDGGLRLFVHYQPSYYHFHVHIVNANYTGLAGQSVGQAHLLDDVISLLELDGDIFQKLTLSYNLGSQHALYTPMQAAQATLTS</sequence>
<feature type="binding site" evidence="6">
    <location>
        <position position="155"/>
    </location>
    <ligand>
        <name>substrate</name>
    </ligand>
</feature>
<evidence type="ECO:0000256" key="2">
    <source>
        <dbReference type="ARBA" id="ARBA00010208"/>
    </source>
</evidence>
<dbReference type="STRING" id="1314781.A0A165G0L6"/>
<dbReference type="Gene3D" id="3.30.200.40">
    <property type="entry name" value="Scavenger mRNA decapping enzyme, N-terminal domain"/>
    <property type="match status" value="1"/>
</dbReference>
<evidence type="ECO:0000313" key="8">
    <source>
        <dbReference type="Proteomes" id="UP000077266"/>
    </source>
</evidence>
<dbReference type="InterPro" id="IPR019808">
    <property type="entry name" value="Histidine_triad_CS"/>
</dbReference>
<dbReference type="Gene3D" id="3.30.428.10">
    <property type="entry name" value="HIT-like"/>
    <property type="match status" value="1"/>
</dbReference>
<dbReference type="GO" id="GO:0000932">
    <property type="term" value="C:P-body"/>
    <property type="evidence" value="ECO:0007669"/>
    <property type="project" value="TreeGrafter"/>
</dbReference>
<dbReference type="OrthoDB" id="10264956at2759"/>